<keyword evidence="2" id="KW-1185">Reference proteome</keyword>
<sequence>MTFIKRKTKLNNLFGNELQEQKVNSNLIKILPISNQDFNNLHCPYARAISVNGDRKILISGSINYQGAHLRYHRCGYILCRRQKKVDRVLRISYIRHWWIVCHEAHIWDKGSQSATSKKKGKQGVFDEEEAASRAFCNIL</sequence>
<proteinExistence type="predicted"/>
<reference evidence="1" key="1">
    <citation type="submission" date="2019-10" db="EMBL/GenBank/DDBJ databases">
        <authorList>
            <person name="Zhang R."/>
            <person name="Pan Y."/>
            <person name="Wang J."/>
            <person name="Ma R."/>
            <person name="Yu S."/>
        </authorList>
    </citation>
    <scope>NUCLEOTIDE SEQUENCE</scope>
    <source>
        <strain evidence="1">LA-IB0</strain>
        <tissue evidence="1">Leaf</tissue>
    </source>
</reference>
<name>A0AAV6WSS6_9LAMI</name>
<accession>A0AAV6WSS6</accession>
<dbReference type="AlphaFoldDB" id="A0AAV6WSS6"/>
<evidence type="ECO:0000313" key="2">
    <source>
        <dbReference type="Proteomes" id="UP000826271"/>
    </source>
</evidence>
<dbReference type="Proteomes" id="UP000826271">
    <property type="component" value="Unassembled WGS sequence"/>
</dbReference>
<evidence type="ECO:0000313" key="1">
    <source>
        <dbReference type="EMBL" id="KAG8369983.1"/>
    </source>
</evidence>
<dbReference type="EMBL" id="WHWC01000014">
    <property type="protein sequence ID" value="KAG8369983.1"/>
    <property type="molecule type" value="Genomic_DNA"/>
</dbReference>
<organism evidence="1 2">
    <name type="scientific">Buddleja alternifolia</name>
    <dbReference type="NCBI Taxonomy" id="168488"/>
    <lineage>
        <taxon>Eukaryota</taxon>
        <taxon>Viridiplantae</taxon>
        <taxon>Streptophyta</taxon>
        <taxon>Embryophyta</taxon>
        <taxon>Tracheophyta</taxon>
        <taxon>Spermatophyta</taxon>
        <taxon>Magnoliopsida</taxon>
        <taxon>eudicotyledons</taxon>
        <taxon>Gunneridae</taxon>
        <taxon>Pentapetalae</taxon>
        <taxon>asterids</taxon>
        <taxon>lamiids</taxon>
        <taxon>Lamiales</taxon>
        <taxon>Scrophulariaceae</taxon>
        <taxon>Buddlejeae</taxon>
        <taxon>Buddleja</taxon>
    </lineage>
</organism>
<gene>
    <name evidence="1" type="ORF">BUALT_Bualt14G0070400</name>
</gene>
<comment type="caution">
    <text evidence="1">The sequence shown here is derived from an EMBL/GenBank/DDBJ whole genome shotgun (WGS) entry which is preliminary data.</text>
</comment>
<protein>
    <submittedName>
        <fullName evidence="1">Uncharacterized protein</fullName>
    </submittedName>
</protein>